<evidence type="ECO:0000313" key="3">
    <source>
        <dbReference type="Proteomes" id="UP000268059"/>
    </source>
</evidence>
<sequence length="167" mass="18233">MQNMNLLIIGMGGHGYVCQEVAKHMHIFNKINFIDDHNEKALGTMQDLKQLRTNYDTIHVSIGNNTLRDELYKKAKELGYTCINLIDPSSYVSESAKLGEGVLIEPNAIVNANTVIGDGTIISVGTIIDHNAVIENYCHINAGAICKAGSHVQAYTKVDAGEVIKGY</sequence>
<dbReference type="Gene3D" id="3.40.50.20">
    <property type="match status" value="1"/>
</dbReference>
<evidence type="ECO:0000259" key="1">
    <source>
        <dbReference type="Pfam" id="PF17836"/>
    </source>
</evidence>
<dbReference type="InterPro" id="IPR011004">
    <property type="entry name" value="Trimer_LpxA-like_sf"/>
</dbReference>
<dbReference type="InterPro" id="IPR001451">
    <property type="entry name" value="Hexapep"/>
</dbReference>
<organism evidence="2 3">
    <name type="scientific">Intestinibaculum porci</name>
    <dbReference type="NCBI Taxonomy" id="2487118"/>
    <lineage>
        <taxon>Bacteria</taxon>
        <taxon>Bacillati</taxon>
        <taxon>Bacillota</taxon>
        <taxon>Erysipelotrichia</taxon>
        <taxon>Erysipelotrichales</taxon>
        <taxon>Erysipelotrichaceae</taxon>
        <taxon>Intestinibaculum</taxon>
    </lineage>
</organism>
<dbReference type="AlphaFoldDB" id="A0A3G9J9U3"/>
<dbReference type="SUPFAM" id="SSF51161">
    <property type="entry name" value="Trimeric LpxA-like enzymes"/>
    <property type="match status" value="1"/>
</dbReference>
<dbReference type="Proteomes" id="UP000268059">
    <property type="component" value="Chromosome"/>
</dbReference>
<proteinExistence type="predicted"/>
<protein>
    <recommendedName>
        <fullName evidence="1">PglD N-terminal domain-containing protein</fullName>
    </recommendedName>
</protein>
<dbReference type="Gene3D" id="2.160.10.10">
    <property type="entry name" value="Hexapeptide repeat proteins"/>
    <property type="match status" value="1"/>
</dbReference>
<dbReference type="KEGG" id="ebm:SG0102_22700"/>
<dbReference type="Pfam" id="PF17836">
    <property type="entry name" value="PglD_N"/>
    <property type="match status" value="1"/>
</dbReference>
<dbReference type="PANTHER" id="PTHR43300:SF7">
    <property type="entry name" value="UDP-N-ACETYLBACILLOSAMINE N-ACETYLTRANSFERASE"/>
    <property type="match status" value="1"/>
</dbReference>
<evidence type="ECO:0000313" key="2">
    <source>
        <dbReference type="EMBL" id="BBH27336.1"/>
    </source>
</evidence>
<dbReference type="InterPro" id="IPR041561">
    <property type="entry name" value="PglD_N"/>
</dbReference>
<dbReference type="PANTHER" id="PTHR43300">
    <property type="entry name" value="ACETYLTRANSFERASE"/>
    <property type="match status" value="1"/>
</dbReference>
<reference evidence="2 3" key="1">
    <citation type="submission" date="2018-11" db="EMBL/GenBank/DDBJ databases">
        <title>Novel Erysipelotrichaceae bacterium isolated from small intestine of a swine.</title>
        <authorList>
            <person name="Kim J.S."/>
            <person name="Choe H."/>
            <person name="Lee Y.R."/>
            <person name="Kim K.M."/>
            <person name="Park D.S."/>
        </authorList>
    </citation>
    <scope>NUCLEOTIDE SEQUENCE [LARGE SCALE GENOMIC DNA]</scope>
    <source>
        <strain evidence="2 3">SG0102</strain>
    </source>
</reference>
<name>A0A3G9J9U3_9FIRM</name>
<dbReference type="FunCoup" id="A0A3G9J9U3">
    <property type="interactions" value="15"/>
</dbReference>
<keyword evidence="3" id="KW-1185">Reference proteome</keyword>
<accession>A0A3G9J9U3</accession>
<dbReference type="InterPro" id="IPR050179">
    <property type="entry name" value="Trans_hexapeptide_repeat"/>
</dbReference>
<gene>
    <name evidence="2" type="ORF">SG0102_22700</name>
</gene>
<dbReference type="EMBL" id="AP019309">
    <property type="protein sequence ID" value="BBH27336.1"/>
    <property type="molecule type" value="Genomic_DNA"/>
</dbReference>
<dbReference type="InParanoid" id="A0A3G9J9U3"/>
<dbReference type="Pfam" id="PF00132">
    <property type="entry name" value="Hexapep"/>
    <property type="match status" value="1"/>
</dbReference>
<feature type="domain" description="PglD N-terminal" evidence="1">
    <location>
        <begin position="5"/>
        <end position="74"/>
    </location>
</feature>